<accession>A0A8S0UHN6</accession>
<keyword evidence="1" id="KW-1133">Transmembrane helix</keyword>
<keyword evidence="1" id="KW-0812">Transmembrane</keyword>
<name>A0A8S0UHN6_OLEEU</name>
<comment type="caution">
    <text evidence="2">The sequence shown here is derived from an EMBL/GenBank/DDBJ whole genome shotgun (WGS) entry which is preliminary data.</text>
</comment>
<organism evidence="2 3">
    <name type="scientific">Olea europaea subsp. europaea</name>
    <dbReference type="NCBI Taxonomy" id="158383"/>
    <lineage>
        <taxon>Eukaryota</taxon>
        <taxon>Viridiplantae</taxon>
        <taxon>Streptophyta</taxon>
        <taxon>Embryophyta</taxon>
        <taxon>Tracheophyta</taxon>
        <taxon>Spermatophyta</taxon>
        <taxon>Magnoliopsida</taxon>
        <taxon>eudicotyledons</taxon>
        <taxon>Gunneridae</taxon>
        <taxon>Pentapetalae</taxon>
        <taxon>asterids</taxon>
        <taxon>lamiids</taxon>
        <taxon>Lamiales</taxon>
        <taxon>Oleaceae</taxon>
        <taxon>Oleeae</taxon>
        <taxon>Olea</taxon>
    </lineage>
</organism>
<proteinExistence type="predicted"/>
<evidence type="ECO:0000313" key="3">
    <source>
        <dbReference type="Proteomes" id="UP000594638"/>
    </source>
</evidence>
<dbReference type="Proteomes" id="UP000594638">
    <property type="component" value="Unassembled WGS sequence"/>
</dbReference>
<sequence>MVLEFFVFKRLGNLLNLEGKSCVEMTHLVLHLETVMKVGVAKNDIAGRNRDPGMGGIGKVISQLLNLQGMDPIYTNLENSFNELVELFICYSFENRFWQMSWLDFLNMILIVFCKIIALF</sequence>
<gene>
    <name evidence="2" type="ORF">OLEA9_A081921</name>
</gene>
<dbReference type="EMBL" id="CACTIH010007798">
    <property type="protein sequence ID" value="CAA3018206.1"/>
    <property type="molecule type" value="Genomic_DNA"/>
</dbReference>
<evidence type="ECO:0000256" key="1">
    <source>
        <dbReference type="SAM" id="Phobius"/>
    </source>
</evidence>
<protein>
    <submittedName>
        <fullName evidence="2">Uncharacterized protein</fullName>
    </submittedName>
</protein>
<evidence type="ECO:0000313" key="2">
    <source>
        <dbReference type="EMBL" id="CAA3018206.1"/>
    </source>
</evidence>
<keyword evidence="3" id="KW-1185">Reference proteome</keyword>
<feature type="transmembrane region" description="Helical" evidence="1">
    <location>
        <begin position="102"/>
        <end position="119"/>
    </location>
</feature>
<keyword evidence="1" id="KW-0472">Membrane</keyword>
<dbReference type="AlphaFoldDB" id="A0A8S0UHN6"/>
<reference evidence="2 3" key="1">
    <citation type="submission" date="2019-12" db="EMBL/GenBank/DDBJ databases">
        <authorList>
            <person name="Alioto T."/>
            <person name="Alioto T."/>
            <person name="Gomez Garrido J."/>
        </authorList>
    </citation>
    <scope>NUCLEOTIDE SEQUENCE [LARGE SCALE GENOMIC DNA]</scope>
</reference>
<dbReference type="Gramene" id="OE9A081921T1">
    <property type="protein sequence ID" value="OE9A081921C1"/>
    <property type="gene ID" value="OE9A081921"/>
</dbReference>